<evidence type="ECO:0000256" key="1">
    <source>
        <dbReference type="SAM" id="MobiDB-lite"/>
    </source>
</evidence>
<proteinExistence type="predicted"/>
<feature type="region of interest" description="Disordered" evidence="1">
    <location>
        <begin position="122"/>
        <end position="188"/>
    </location>
</feature>
<evidence type="ECO:0000256" key="2">
    <source>
        <dbReference type="SAM" id="Phobius"/>
    </source>
</evidence>
<dbReference type="AlphaFoldDB" id="A0A5E6MBK0"/>
<reference evidence="3" key="1">
    <citation type="submission" date="2019-09" db="EMBL/GenBank/DDBJ databases">
        <authorList>
            <person name="Cremers G."/>
        </authorList>
    </citation>
    <scope>NUCLEOTIDE SEQUENCE [LARGE SCALE GENOMIC DNA]</scope>
    <source>
        <strain evidence="3">3B</strain>
    </source>
</reference>
<organism evidence="3 4">
    <name type="scientific">Methylacidimicrobium cyclopophantes</name>
    <dbReference type="NCBI Taxonomy" id="1041766"/>
    <lineage>
        <taxon>Bacteria</taxon>
        <taxon>Pseudomonadati</taxon>
        <taxon>Verrucomicrobiota</taxon>
        <taxon>Methylacidimicrobium</taxon>
    </lineage>
</organism>
<feature type="transmembrane region" description="Helical" evidence="2">
    <location>
        <begin position="51"/>
        <end position="75"/>
    </location>
</feature>
<accession>A0A5E6MBK0</accession>
<protein>
    <submittedName>
        <fullName evidence="3">Uncharacterized protein</fullName>
    </submittedName>
</protein>
<keyword evidence="2" id="KW-1133">Transmembrane helix</keyword>
<evidence type="ECO:0000313" key="3">
    <source>
        <dbReference type="EMBL" id="VVM05135.1"/>
    </source>
</evidence>
<feature type="transmembrane region" description="Helical" evidence="2">
    <location>
        <begin position="25"/>
        <end position="44"/>
    </location>
</feature>
<feature type="compositionally biased region" description="Low complexity" evidence="1">
    <location>
        <begin position="178"/>
        <end position="188"/>
    </location>
</feature>
<keyword evidence="2" id="KW-0472">Membrane</keyword>
<sequence>MTPVELQMQISRQIVEGEFVRPLPWFVAAAMAFALCLWGARLFVRLPAVGALPAIGALFGGTVLVSVVTFFFVGLTLPLCTLFLATLGAVICGIAVRLWNFSPLQPPTPTERPTVVVEVATTASPSPPASPARAVPLGTNPARSPSVPPDEEVPLSPSLARLQGALRRLDERRRRESSSNGTNRSGSG</sequence>
<name>A0A5E6MBK0_9BACT</name>
<evidence type="ECO:0000313" key="4">
    <source>
        <dbReference type="Proteomes" id="UP000381693"/>
    </source>
</evidence>
<dbReference type="EMBL" id="CABFUZ020000081">
    <property type="protein sequence ID" value="VVM05135.1"/>
    <property type="molecule type" value="Genomic_DNA"/>
</dbReference>
<gene>
    <name evidence="3" type="ORF">MAMC_00420</name>
</gene>
<keyword evidence="4" id="KW-1185">Reference proteome</keyword>
<feature type="compositionally biased region" description="Basic and acidic residues" evidence="1">
    <location>
        <begin position="167"/>
        <end position="177"/>
    </location>
</feature>
<keyword evidence="2" id="KW-0812">Transmembrane</keyword>
<feature type="transmembrane region" description="Helical" evidence="2">
    <location>
        <begin position="81"/>
        <end position="99"/>
    </location>
</feature>
<dbReference type="Proteomes" id="UP000381693">
    <property type="component" value="Unassembled WGS sequence"/>
</dbReference>
<dbReference type="RefSeq" id="WP_142524527.1">
    <property type="nucleotide sequence ID" value="NZ_CABFUZ020000081.1"/>
</dbReference>
<comment type="caution">
    <text evidence="3">The sequence shown here is derived from an EMBL/GenBank/DDBJ whole genome shotgun (WGS) entry which is preliminary data.</text>
</comment>